<evidence type="ECO:0000313" key="2">
    <source>
        <dbReference type="Proteomes" id="UP000000792"/>
    </source>
</evidence>
<dbReference type="HOGENOM" id="CLU_159744_0_0_2"/>
<dbReference type="RefSeq" id="WP_012214793.1">
    <property type="nucleotide sequence ID" value="NC_010085.1"/>
</dbReference>
<dbReference type="Proteomes" id="UP000000792">
    <property type="component" value="Chromosome"/>
</dbReference>
<dbReference type="OrthoDB" id="8973at2157"/>
<evidence type="ECO:0000313" key="1">
    <source>
        <dbReference type="EMBL" id="ABX12306.1"/>
    </source>
</evidence>
<protein>
    <submittedName>
        <fullName evidence="1">Uncharacterized protein</fullName>
    </submittedName>
</protein>
<gene>
    <name evidence="1" type="ordered locus">Nmar_0410</name>
</gene>
<sequence length="93" mass="10187">MLPDKCSVSKEGKQCPSPPEFIVSIVDGKDEYMVGVTCGRHKQVVSGKIEFMQKEGKIHEGTVSFSPVKAVGTDCIHGGEDDFIQIDMNRSKN</sequence>
<name>A9A5A7_NITMS</name>
<dbReference type="AlphaFoldDB" id="A9A5A7"/>
<dbReference type="EMBL" id="CP000866">
    <property type="protein sequence ID" value="ABX12306.1"/>
    <property type="molecule type" value="Genomic_DNA"/>
</dbReference>
<dbReference type="KEGG" id="nmr:Nmar_0410"/>
<proteinExistence type="predicted"/>
<reference evidence="1 2" key="1">
    <citation type="journal article" date="2010" name="Proc. Natl. Acad. Sci. U.S.A.">
        <title>Nitrosopumilus maritimus genome reveals unique mechanisms for nitrification and autotrophy in globally distributed marine crenarchaea.</title>
        <authorList>
            <person name="Walker C.B."/>
            <person name="de la Torre J.R."/>
            <person name="Klotz M.G."/>
            <person name="Urakawa H."/>
            <person name="Pinel N."/>
            <person name="Arp D.J."/>
            <person name="Brochier-Armanet C."/>
            <person name="Chain P.S."/>
            <person name="Chan P.P."/>
            <person name="Gollabgir A."/>
            <person name="Hemp J."/>
            <person name="Hugler M."/>
            <person name="Karr E.A."/>
            <person name="Konneke M."/>
            <person name="Shin M."/>
            <person name="Lawton T.J."/>
            <person name="Lowe T."/>
            <person name="Martens-Habbena W."/>
            <person name="Sayavedra-Soto L.A."/>
            <person name="Lang D."/>
            <person name="Sievert S.M."/>
            <person name="Rosenzweig A.C."/>
            <person name="Manning G."/>
            <person name="Stahl D.A."/>
        </authorList>
    </citation>
    <scope>NUCLEOTIDE SEQUENCE [LARGE SCALE GENOMIC DNA]</scope>
    <source>
        <strain evidence="1 2">SCM1</strain>
    </source>
</reference>
<accession>A9A5A7</accession>
<dbReference type="STRING" id="436308.Nmar_0410"/>
<organism evidence="1 2">
    <name type="scientific">Nitrosopumilus maritimus (strain SCM1)</name>
    <dbReference type="NCBI Taxonomy" id="436308"/>
    <lineage>
        <taxon>Archaea</taxon>
        <taxon>Nitrososphaerota</taxon>
        <taxon>Nitrososphaeria</taxon>
        <taxon>Nitrosopumilales</taxon>
        <taxon>Nitrosopumilaceae</taxon>
        <taxon>Nitrosopumilus</taxon>
    </lineage>
</organism>
<dbReference type="GeneID" id="5773161"/>
<dbReference type="eggNOG" id="arCOG08666">
    <property type="taxonomic scope" value="Archaea"/>
</dbReference>
<dbReference type="EnsemblBacteria" id="ABX12306">
    <property type="protein sequence ID" value="ABX12306"/>
    <property type="gene ID" value="Nmar_0410"/>
</dbReference>
<dbReference type="InParanoid" id="A9A5A7"/>
<keyword evidence="2" id="KW-1185">Reference proteome</keyword>